<feature type="domain" description="Glycosyl transferase family 1" evidence="4">
    <location>
        <begin position="841"/>
        <end position="966"/>
    </location>
</feature>
<organism evidence="6 7">
    <name type="scientific">Heterostelium pallidum (strain ATCC 26659 / Pp 5 / PN500)</name>
    <name type="common">Cellular slime mold</name>
    <name type="synonym">Polysphondylium pallidum</name>
    <dbReference type="NCBI Taxonomy" id="670386"/>
    <lineage>
        <taxon>Eukaryota</taxon>
        <taxon>Amoebozoa</taxon>
        <taxon>Evosea</taxon>
        <taxon>Eumycetozoa</taxon>
        <taxon>Dictyostelia</taxon>
        <taxon>Acytosteliales</taxon>
        <taxon>Acytosteliaceae</taxon>
        <taxon>Heterostelium</taxon>
    </lineage>
</organism>
<evidence type="ECO:0000313" key="7">
    <source>
        <dbReference type="Proteomes" id="UP000001396"/>
    </source>
</evidence>
<dbReference type="GeneID" id="31363132"/>
<dbReference type="CDD" id="cd03801">
    <property type="entry name" value="GT4_PimA-like"/>
    <property type="match status" value="1"/>
</dbReference>
<dbReference type="EMBL" id="ADBJ01000035">
    <property type="protein sequence ID" value="EFA79233.1"/>
    <property type="molecule type" value="Genomic_DNA"/>
</dbReference>
<dbReference type="InParanoid" id="D3BGJ9"/>
<dbReference type="SUPFAM" id="SSF53756">
    <property type="entry name" value="UDP-Glycosyltransferase/glycogen phosphorylase"/>
    <property type="match status" value="1"/>
</dbReference>
<evidence type="ECO:0000256" key="1">
    <source>
        <dbReference type="ARBA" id="ARBA00022676"/>
    </source>
</evidence>
<dbReference type="Gene3D" id="3.40.50.2000">
    <property type="entry name" value="Glycogen Phosphorylase B"/>
    <property type="match status" value="2"/>
</dbReference>
<dbReference type="STRING" id="670386.D3BGJ9"/>
<keyword evidence="3" id="KW-1133">Transmembrane helix</keyword>
<dbReference type="InterPro" id="IPR001296">
    <property type="entry name" value="Glyco_trans_1"/>
</dbReference>
<sequence length="996" mass="111897">MIEDNNNINSSSSTSPPITVVRERTLSSSGTRYSMNSMSPNHRLNGANNNHSNSSSDRDEESSGYDDDDDDYLDTSSEDEAINSIEIYDELASNGNTILTTSTTSLNGANLNNNNNDSSRRFRQLNNNNNNNNNHSNNYRNNNSNNNHVNSNSNNNRLRRNRNNRANYDGGCCGLLSVFTSLFSFGKSRNNLDILAGGGGSGGGGVYSRKRNILCVGVTLLFIVSIFLILMVLMRVPVSYSDQEEYSDRILTSYCRFGFIKNSAVYQQLSSPSQLQTSCVFGPDHLDYECTPAANTRLTNYRYELEVADGYGGSSSGSGGNNINTAAAAAAAADPFSCQQPVVSVIVPIYNIKIEYLEEMILSLERQSLQSFEVLVVDDGSTETPLESFLRNWKSRDPRISIHKHSSNRGLSAARNTGIRHSRGDYLFFLDGDDQIEPTTLEKLAWKLESTPEIKFAKGLTVGFGAQNYTWNKGFEQSTGFLSENQVTATIMFRKDVFTVQGKSLTAGGATTPQSTPIFNGYDESIIGGMEDWDFLLRLAEKGYWGETIPEYLDWYRRKDTETSKQTWSNFNTEKKEKLIAQFKLKYPLIHSNAFPKIEKKDRNYQIESTLSFHNPIKKVGPRLLLILPWFNTGGADKFNLNLIKQLVQKGWEITIVATLQSNNPWLDQFKSLTSDIFILNNFLSIYDFPRFLCYLIESRRIDITMVTNSEIGYLFIPYIRERCPYSSIVDYIHMEENEWKNGGFARYSLSLQSQLDLSIVSSDHLKEWMIKKGTQRFSHSSGGQSSNNMVNNHLQIKANKQQEKEYTRYAQSLKNNIDVAYVNVDTNEFFMNLVERSSVRSRYSIPPGQTVILYAARLTEQKQPMVALEVFKDMILKNLSFTALVSGDGALREQMEEFVQRNGMADHVKLLGNVPLYDMPRLISASDIVFLPSKMEGIAMLFYEAMAAGVVPVGAKVGGQDNAVASSARDRPILESSGVTYHQSSAHEESRQELS</sequence>
<dbReference type="PANTHER" id="PTHR43685:SF2">
    <property type="entry name" value="GLYCOSYLTRANSFERASE 2-LIKE DOMAIN-CONTAINING PROTEIN"/>
    <property type="match status" value="1"/>
</dbReference>
<gene>
    <name evidence="6" type="primary">pgtC</name>
    <name evidence="6" type="ORF">PPL_07651</name>
</gene>
<keyword evidence="1" id="KW-0328">Glycosyltransferase</keyword>
<dbReference type="OMA" id="DYNHMEE"/>
<feature type="transmembrane region" description="Helical" evidence="3">
    <location>
        <begin position="213"/>
        <end position="234"/>
    </location>
</feature>
<feature type="compositionally biased region" description="Low complexity" evidence="2">
    <location>
        <begin position="1"/>
        <end position="19"/>
    </location>
</feature>
<dbReference type="RefSeq" id="XP_020431354.1">
    <property type="nucleotide sequence ID" value="XM_020578485.1"/>
</dbReference>
<keyword evidence="7" id="KW-1185">Reference proteome</keyword>
<dbReference type="GO" id="GO:0016757">
    <property type="term" value="F:glycosyltransferase activity"/>
    <property type="evidence" value="ECO:0007669"/>
    <property type="project" value="UniProtKB-KW"/>
</dbReference>
<feature type="region of interest" description="Disordered" evidence="2">
    <location>
        <begin position="124"/>
        <end position="162"/>
    </location>
</feature>
<evidence type="ECO:0000259" key="5">
    <source>
        <dbReference type="Pfam" id="PF00535"/>
    </source>
</evidence>
<feature type="compositionally biased region" description="Basic and acidic residues" evidence="2">
    <location>
        <begin position="986"/>
        <end position="996"/>
    </location>
</feature>
<evidence type="ECO:0000256" key="2">
    <source>
        <dbReference type="SAM" id="MobiDB-lite"/>
    </source>
</evidence>
<dbReference type="InterPro" id="IPR050834">
    <property type="entry name" value="Glycosyltransf_2"/>
</dbReference>
<keyword evidence="6" id="KW-0808">Transferase</keyword>
<dbReference type="Pfam" id="PF00535">
    <property type="entry name" value="Glycos_transf_2"/>
    <property type="match status" value="1"/>
</dbReference>
<keyword evidence="3" id="KW-0812">Transmembrane</keyword>
<accession>D3BGJ9</accession>
<dbReference type="AlphaFoldDB" id="D3BGJ9"/>
<reference evidence="6 7" key="1">
    <citation type="journal article" date="2011" name="Genome Res.">
        <title>Phylogeny-wide analysis of social amoeba genomes highlights ancient origins for complex intercellular communication.</title>
        <authorList>
            <person name="Heidel A.J."/>
            <person name="Lawal H.M."/>
            <person name="Felder M."/>
            <person name="Schilde C."/>
            <person name="Helps N.R."/>
            <person name="Tunggal B."/>
            <person name="Rivero F."/>
            <person name="John U."/>
            <person name="Schleicher M."/>
            <person name="Eichinger L."/>
            <person name="Platzer M."/>
            <person name="Noegel A.A."/>
            <person name="Schaap P."/>
            <person name="Gloeckner G."/>
        </authorList>
    </citation>
    <scope>NUCLEOTIDE SEQUENCE [LARGE SCALE GENOMIC DNA]</scope>
    <source>
        <strain evidence="7">ATCC 26659 / Pp 5 / PN500</strain>
    </source>
</reference>
<comment type="caution">
    <text evidence="6">The sequence shown here is derived from an EMBL/GenBank/DDBJ whole genome shotgun (WGS) entry which is preliminary data.</text>
</comment>
<dbReference type="SUPFAM" id="SSF53448">
    <property type="entry name" value="Nucleotide-diphospho-sugar transferases"/>
    <property type="match status" value="1"/>
</dbReference>
<dbReference type="Pfam" id="PF00534">
    <property type="entry name" value="Glycos_transf_1"/>
    <property type="match status" value="1"/>
</dbReference>
<feature type="compositionally biased region" description="Acidic residues" evidence="2">
    <location>
        <begin position="58"/>
        <end position="75"/>
    </location>
</feature>
<feature type="region of interest" description="Disordered" evidence="2">
    <location>
        <begin position="967"/>
        <end position="996"/>
    </location>
</feature>
<dbReference type="InterPro" id="IPR029044">
    <property type="entry name" value="Nucleotide-diphossugar_trans"/>
</dbReference>
<evidence type="ECO:0000256" key="3">
    <source>
        <dbReference type="SAM" id="Phobius"/>
    </source>
</evidence>
<proteinExistence type="predicted"/>
<feature type="compositionally biased region" description="Low complexity" evidence="2">
    <location>
        <begin position="124"/>
        <end position="156"/>
    </location>
</feature>
<feature type="region of interest" description="Disordered" evidence="2">
    <location>
        <begin position="1"/>
        <end position="75"/>
    </location>
</feature>
<dbReference type="PANTHER" id="PTHR43685">
    <property type="entry name" value="GLYCOSYLTRANSFERASE"/>
    <property type="match status" value="1"/>
</dbReference>
<evidence type="ECO:0000259" key="4">
    <source>
        <dbReference type="Pfam" id="PF00534"/>
    </source>
</evidence>
<dbReference type="InterPro" id="IPR001173">
    <property type="entry name" value="Glyco_trans_2-like"/>
</dbReference>
<feature type="compositionally biased region" description="Polar residues" evidence="2">
    <location>
        <begin position="26"/>
        <end position="51"/>
    </location>
</feature>
<feature type="domain" description="Glycosyltransferase 2-like" evidence="5">
    <location>
        <begin position="344"/>
        <end position="460"/>
    </location>
</feature>
<dbReference type="CDD" id="cd00761">
    <property type="entry name" value="Glyco_tranf_GTA_type"/>
    <property type="match status" value="1"/>
</dbReference>
<protein>
    <submittedName>
        <fullName evidence="6">Putative glycosyltransferase</fullName>
    </submittedName>
</protein>
<keyword evidence="3" id="KW-0472">Membrane</keyword>
<name>D3BGJ9_HETP5</name>
<dbReference type="Gene3D" id="3.90.550.10">
    <property type="entry name" value="Spore Coat Polysaccharide Biosynthesis Protein SpsA, Chain A"/>
    <property type="match status" value="1"/>
</dbReference>
<dbReference type="Proteomes" id="UP000001396">
    <property type="component" value="Unassembled WGS sequence"/>
</dbReference>
<evidence type="ECO:0000313" key="6">
    <source>
        <dbReference type="EMBL" id="EFA79233.1"/>
    </source>
</evidence>